<name>A0A0D3C3I7_BRAOL</name>
<evidence type="ECO:0000256" key="1">
    <source>
        <dbReference type="SAM" id="Phobius"/>
    </source>
</evidence>
<organism evidence="2 3">
    <name type="scientific">Brassica oleracea var. oleracea</name>
    <dbReference type="NCBI Taxonomy" id="109376"/>
    <lineage>
        <taxon>Eukaryota</taxon>
        <taxon>Viridiplantae</taxon>
        <taxon>Streptophyta</taxon>
        <taxon>Embryophyta</taxon>
        <taxon>Tracheophyta</taxon>
        <taxon>Spermatophyta</taxon>
        <taxon>Magnoliopsida</taxon>
        <taxon>eudicotyledons</taxon>
        <taxon>Gunneridae</taxon>
        <taxon>Pentapetalae</taxon>
        <taxon>rosids</taxon>
        <taxon>malvids</taxon>
        <taxon>Brassicales</taxon>
        <taxon>Brassicaceae</taxon>
        <taxon>Brassiceae</taxon>
        <taxon>Brassica</taxon>
    </lineage>
</organism>
<accession>A0A0D3C3I7</accession>
<keyword evidence="1" id="KW-1133">Transmembrane helix</keyword>
<keyword evidence="3" id="KW-1185">Reference proteome</keyword>
<reference evidence="2" key="2">
    <citation type="submission" date="2015-03" db="UniProtKB">
        <authorList>
            <consortium name="EnsemblPlants"/>
        </authorList>
    </citation>
    <scope>IDENTIFICATION</scope>
</reference>
<protein>
    <submittedName>
        <fullName evidence="2">Uncharacterized protein</fullName>
    </submittedName>
</protein>
<dbReference type="EnsemblPlants" id="Bo4g177580.1">
    <property type="protein sequence ID" value="Bo4g177580.1"/>
    <property type="gene ID" value="Bo4g177580"/>
</dbReference>
<dbReference type="Proteomes" id="UP000032141">
    <property type="component" value="Chromosome C4"/>
</dbReference>
<sequence length="86" mass="9994">MLELMTRCELFVAKHTQTLSFPFLHLVERDSLMWWGSEYWFGVLIASGVGCSWCCAAVLVLVLCEARSLRGVESWTRCFSWCVRQR</sequence>
<dbReference type="HOGENOM" id="CLU_2501047_0_0_1"/>
<evidence type="ECO:0000313" key="2">
    <source>
        <dbReference type="EnsemblPlants" id="Bo4g177580.1"/>
    </source>
</evidence>
<proteinExistence type="predicted"/>
<reference evidence="2 3" key="1">
    <citation type="journal article" date="2014" name="Genome Biol.">
        <title>Transcriptome and methylome profiling reveals relics of genome dominance in the mesopolyploid Brassica oleracea.</title>
        <authorList>
            <person name="Parkin I.A."/>
            <person name="Koh C."/>
            <person name="Tang H."/>
            <person name="Robinson S.J."/>
            <person name="Kagale S."/>
            <person name="Clarke W.E."/>
            <person name="Town C.D."/>
            <person name="Nixon J."/>
            <person name="Krishnakumar V."/>
            <person name="Bidwell S.L."/>
            <person name="Denoeud F."/>
            <person name="Belcram H."/>
            <person name="Links M.G."/>
            <person name="Just J."/>
            <person name="Clarke C."/>
            <person name="Bender T."/>
            <person name="Huebert T."/>
            <person name="Mason A.S."/>
            <person name="Pires J.C."/>
            <person name="Barker G."/>
            <person name="Moore J."/>
            <person name="Walley P.G."/>
            <person name="Manoli S."/>
            <person name="Batley J."/>
            <person name="Edwards D."/>
            <person name="Nelson M.N."/>
            <person name="Wang X."/>
            <person name="Paterson A.H."/>
            <person name="King G."/>
            <person name="Bancroft I."/>
            <person name="Chalhoub B."/>
            <person name="Sharpe A.G."/>
        </authorList>
    </citation>
    <scope>NUCLEOTIDE SEQUENCE</scope>
    <source>
        <strain evidence="2 3">cv. TO1000</strain>
    </source>
</reference>
<dbReference type="Gramene" id="Bo4g177580.1">
    <property type="protein sequence ID" value="Bo4g177580.1"/>
    <property type="gene ID" value="Bo4g177580"/>
</dbReference>
<dbReference type="AlphaFoldDB" id="A0A0D3C3I7"/>
<keyword evidence="1" id="KW-0472">Membrane</keyword>
<keyword evidence="1" id="KW-0812">Transmembrane</keyword>
<feature type="transmembrane region" description="Helical" evidence="1">
    <location>
        <begin position="39"/>
        <end position="64"/>
    </location>
</feature>
<evidence type="ECO:0000313" key="3">
    <source>
        <dbReference type="Proteomes" id="UP000032141"/>
    </source>
</evidence>